<dbReference type="InParanoid" id="A0A0C3E1Q6"/>
<organism evidence="1 2">
    <name type="scientific">Scleroderma citrinum Foug A</name>
    <dbReference type="NCBI Taxonomy" id="1036808"/>
    <lineage>
        <taxon>Eukaryota</taxon>
        <taxon>Fungi</taxon>
        <taxon>Dikarya</taxon>
        <taxon>Basidiomycota</taxon>
        <taxon>Agaricomycotina</taxon>
        <taxon>Agaricomycetes</taxon>
        <taxon>Agaricomycetidae</taxon>
        <taxon>Boletales</taxon>
        <taxon>Sclerodermatineae</taxon>
        <taxon>Sclerodermataceae</taxon>
        <taxon>Scleroderma</taxon>
    </lineage>
</organism>
<protein>
    <submittedName>
        <fullName evidence="1">Uncharacterized protein</fullName>
    </submittedName>
</protein>
<evidence type="ECO:0000313" key="1">
    <source>
        <dbReference type="EMBL" id="KIM66705.1"/>
    </source>
</evidence>
<name>A0A0C3E1Q6_9AGAM</name>
<reference evidence="2" key="2">
    <citation type="submission" date="2015-01" db="EMBL/GenBank/DDBJ databases">
        <title>Evolutionary Origins and Diversification of the Mycorrhizal Mutualists.</title>
        <authorList>
            <consortium name="DOE Joint Genome Institute"/>
            <consortium name="Mycorrhizal Genomics Consortium"/>
            <person name="Kohler A."/>
            <person name="Kuo A."/>
            <person name="Nagy L.G."/>
            <person name="Floudas D."/>
            <person name="Copeland A."/>
            <person name="Barry K.W."/>
            <person name="Cichocki N."/>
            <person name="Veneault-Fourrey C."/>
            <person name="LaButti K."/>
            <person name="Lindquist E.A."/>
            <person name="Lipzen A."/>
            <person name="Lundell T."/>
            <person name="Morin E."/>
            <person name="Murat C."/>
            <person name="Riley R."/>
            <person name="Ohm R."/>
            <person name="Sun H."/>
            <person name="Tunlid A."/>
            <person name="Henrissat B."/>
            <person name="Grigoriev I.V."/>
            <person name="Hibbett D.S."/>
            <person name="Martin F."/>
        </authorList>
    </citation>
    <scope>NUCLEOTIDE SEQUENCE [LARGE SCALE GENOMIC DNA]</scope>
    <source>
        <strain evidence="2">Foug A</strain>
    </source>
</reference>
<dbReference type="Proteomes" id="UP000053989">
    <property type="component" value="Unassembled WGS sequence"/>
</dbReference>
<gene>
    <name evidence="1" type="ORF">SCLCIDRAFT_294478</name>
</gene>
<proteinExistence type="predicted"/>
<evidence type="ECO:0000313" key="2">
    <source>
        <dbReference type="Proteomes" id="UP000053989"/>
    </source>
</evidence>
<keyword evidence="2" id="KW-1185">Reference proteome</keyword>
<dbReference type="AlphaFoldDB" id="A0A0C3E1Q6"/>
<dbReference type="EMBL" id="KN822016">
    <property type="protein sequence ID" value="KIM66705.1"/>
    <property type="molecule type" value="Genomic_DNA"/>
</dbReference>
<reference evidence="1 2" key="1">
    <citation type="submission" date="2014-04" db="EMBL/GenBank/DDBJ databases">
        <authorList>
            <consortium name="DOE Joint Genome Institute"/>
            <person name="Kuo A."/>
            <person name="Kohler A."/>
            <person name="Nagy L.G."/>
            <person name="Floudas D."/>
            <person name="Copeland A."/>
            <person name="Barry K.W."/>
            <person name="Cichocki N."/>
            <person name="Veneault-Fourrey C."/>
            <person name="LaButti K."/>
            <person name="Lindquist E.A."/>
            <person name="Lipzen A."/>
            <person name="Lundell T."/>
            <person name="Morin E."/>
            <person name="Murat C."/>
            <person name="Sun H."/>
            <person name="Tunlid A."/>
            <person name="Henrissat B."/>
            <person name="Grigoriev I.V."/>
            <person name="Hibbett D.S."/>
            <person name="Martin F."/>
            <person name="Nordberg H.P."/>
            <person name="Cantor M.N."/>
            <person name="Hua S.X."/>
        </authorList>
    </citation>
    <scope>NUCLEOTIDE SEQUENCE [LARGE SCALE GENOMIC DNA]</scope>
    <source>
        <strain evidence="1 2">Foug A</strain>
    </source>
</reference>
<accession>A0A0C3E1Q6</accession>
<dbReference type="HOGENOM" id="CLU_2293329_0_0_1"/>
<sequence length="101" mass="11209">MYLVSSRLRTPSGPHLRLVAQVPPWVVSERPAAFPSHTFRSFCSSRILPFDLSVPSILAIALQTFPRFCLFSRHIDSLIPCHVFTSSCALLTYGGSGDYLP</sequence>